<keyword evidence="4" id="KW-0539">Nucleus</keyword>
<dbReference type="InterPro" id="IPR006591">
    <property type="entry name" value="RNAP_P/RPABC4"/>
</dbReference>
<dbReference type="FunFam" id="2.20.28.30:FF:000002">
    <property type="entry name" value="DNA-directed RNA polymerases II, IV and V subunit 12"/>
    <property type="match status" value="1"/>
</dbReference>
<dbReference type="InterPro" id="IPR029040">
    <property type="entry name" value="RPABC4/Spt4"/>
</dbReference>
<dbReference type="SMART" id="SM00659">
    <property type="entry name" value="RPOLCX"/>
    <property type="match status" value="1"/>
</dbReference>
<reference evidence="7" key="1">
    <citation type="submission" date="2023-02" db="EMBL/GenBank/DDBJ databases">
        <title>Identification and recombinant expression of a fungal hydrolase from Papiliotrema laurentii that hydrolyzes apple cutin and clears colloidal polyester polyurethane.</title>
        <authorList>
            <consortium name="DOE Joint Genome Institute"/>
            <person name="Roman V.A."/>
            <person name="Bojanowski C."/>
            <person name="Crable B.R."/>
            <person name="Wagner D.N."/>
            <person name="Hung C.S."/>
            <person name="Nadeau L.J."/>
            <person name="Schratz L."/>
            <person name="Haridas S."/>
            <person name="Pangilinan J."/>
            <person name="Lipzen A."/>
            <person name="Na H."/>
            <person name="Yan M."/>
            <person name="Ng V."/>
            <person name="Grigoriev I.V."/>
            <person name="Spatafora J.W."/>
            <person name="Barlow D."/>
            <person name="Biffinger J."/>
            <person name="Kelley-Loughnane N."/>
            <person name="Varaljay V.A."/>
            <person name="Crookes-Goodson W.J."/>
        </authorList>
    </citation>
    <scope>NUCLEOTIDE SEQUENCE</scope>
    <source>
        <strain evidence="7">5307AH</strain>
    </source>
</reference>
<evidence type="ECO:0000256" key="5">
    <source>
        <dbReference type="ARBA" id="ARBA00025770"/>
    </source>
</evidence>
<protein>
    <submittedName>
        <fullName evidence="7">DNA-directed RNA polymerases I</fullName>
    </submittedName>
</protein>
<gene>
    <name evidence="7" type="ORF">DB88DRAFT_482473</name>
</gene>
<keyword evidence="7" id="KW-0240">DNA-directed RNA polymerase</keyword>
<proteinExistence type="inferred from homology"/>
<evidence type="ECO:0000256" key="1">
    <source>
        <dbReference type="ARBA" id="ARBA00004123"/>
    </source>
</evidence>
<dbReference type="PANTHER" id="PTHR12056">
    <property type="entry name" value="DNA-DIRECTED RNA POLYMERASES I, II, AND III"/>
    <property type="match status" value="1"/>
</dbReference>
<dbReference type="Pfam" id="PF03604">
    <property type="entry name" value="Zn_ribbon_RPAB4"/>
    <property type="match status" value="1"/>
</dbReference>
<dbReference type="GO" id="GO:0006351">
    <property type="term" value="P:DNA-templated transcription"/>
    <property type="evidence" value="ECO:0007669"/>
    <property type="project" value="InterPro"/>
</dbReference>
<dbReference type="SUPFAM" id="SSF63393">
    <property type="entry name" value="RNA polymerase subunits"/>
    <property type="match status" value="1"/>
</dbReference>
<dbReference type="GO" id="GO:0008270">
    <property type="term" value="F:zinc ion binding"/>
    <property type="evidence" value="ECO:0007669"/>
    <property type="project" value="InterPro"/>
</dbReference>
<evidence type="ECO:0000256" key="2">
    <source>
        <dbReference type="ARBA" id="ARBA00022723"/>
    </source>
</evidence>
<keyword evidence="2" id="KW-0479">Metal-binding</keyword>
<keyword evidence="3" id="KW-0862">Zinc</keyword>
<feature type="compositionally biased region" description="Polar residues" evidence="6">
    <location>
        <begin position="1"/>
        <end position="14"/>
    </location>
</feature>
<dbReference type="InterPro" id="IPR039747">
    <property type="entry name" value="RPABC4"/>
</dbReference>
<dbReference type="Proteomes" id="UP001182556">
    <property type="component" value="Unassembled WGS sequence"/>
</dbReference>
<evidence type="ECO:0000313" key="8">
    <source>
        <dbReference type="Proteomes" id="UP001182556"/>
    </source>
</evidence>
<dbReference type="GO" id="GO:0003677">
    <property type="term" value="F:DNA binding"/>
    <property type="evidence" value="ECO:0007669"/>
    <property type="project" value="InterPro"/>
</dbReference>
<evidence type="ECO:0000256" key="4">
    <source>
        <dbReference type="ARBA" id="ARBA00023242"/>
    </source>
</evidence>
<dbReference type="PANTHER" id="PTHR12056:SF2">
    <property type="entry name" value="GEO11084P1"/>
    <property type="match status" value="1"/>
</dbReference>
<dbReference type="EMBL" id="JAODAN010000002">
    <property type="protein sequence ID" value="KAK1926615.1"/>
    <property type="molecule type" value="Genomic_DNA"/>
</dbReference>
<comment type="similarity">
    <text evidence="5">Belongs to the archaeal Rpo12/eukaryotic RPC10 RNA polymerase subunit family.</text>
</comment>
<dbReference type="Gene3D" id="2.20.28.30">
    <property type="entry name" value="RNA polymerase ii, chain L"/>
    <property type="match status" value="1"/>
</dbReference>
<keyword evidence="7" id="KW-0804">Transcription</keyword>
<evidence type="ECO:0000256" key="6">
    <source>
        <dbReference type="SAM" id="MobiDB-lite"/>
    </source>
</evidence>
<sequence>MSAPNRYTQQNPNSMPDRPNGTESNKQVAYLCGDCGVSSVLSLNDPVRCKECGHRVMYKPRTHRIVQFEAR</sequence>
<name>A0AAD9L7Z3_PAPLA</name>
<comment type="caution">
    <text evidence="7">The sequence shown here is derived from an EMBL/GenBank/DDBJ whole genome shotgun (WGS) entry which is preliminary data.</text>
</comment>
<organism evidence="7 8">
    <name type="scientific">Papiliotrema laurentii</name>
    <name type="common">Cryptococcus laurentii</name>
    <dbReference type="NCBI Taxonomy" id="5418"/>
    <lineage>
        <taxon>Eukaryota</taxon>
        <taxon>Fungi</taxon>
        <taxon>Dikarya</taxon>
        <taxon>Basidiomycota</taxon>
        <taxon>Agaricomycotina</taxon>
        <taxon>Tremellomycetes</taxon>
        <taxon>Tremellales</taxon>
        <taxon>Rhynchogastremaceae</taxon>
        <taxon>Papiliotrema</taxon>
    </lineage>
</organism>
<comment type="subcellular location">
    <subcellularLocation>
        <location evidence="1">Nucleus</location>
    </subcellularLocation>
</comment>
<evidence type="ECO:0000256" key="3">
    <source>
        <dbReference type="ARBA" id="ARBA00022833"/>
    </source>
</evidence>
<dbReference type="GO" id="GO:0003899">
    <property type="term" value="F:DNA-directed RNA polymerase activity"/>
    <property type="evidence" value="ECO:0007669"/>
    <property type="project" value="InterPro"/>
</dbReference>
<dbReference type="GO" id="GO:0005666">
    <property type="term" value="C:RNA polymerase III complex"/>
    <property type="evidence" value="ECO:0007669"/>
    <property type="project" value="TreeGrafter"/>
</dbReference>
<feature type="region of interest" description="Disordered" evidence="6">
    <location>
        <begin position="1"/>
        <end position="25"/>
    </location>
</feature>
<accession>A0AAD9L7Z3</accession>
<dbReference type="AlphaFoldDB" id="A0AAD9L7Z3"/>
<dbReference type="GO" id="GO:0005665">
    <property type="term" value="C:RNA polymerase II, core complex"/>
    <property type="evidence" value="ECO:0007669"/>
    <property type="project" value="TreeGrafter"/>
</dbReference>
<evidence type="ECO:0000313" key="7">
    <source>
        <dbReference type="EMBL" id="KAK1926615.1"/>
    </source>
</evidence>
<dbReference type="GO" id="GO:0005736">
    <property type="term" value="C:RNA polymerase I complex"/>
    <property type="evidence" value="ECO:0007669"/>
    <property type="project" value="TreeGrafter"/>
</dbReference>
<keyword evidence="8" id="KW-1185">Reference proteome</keyword>